<evidence type="ECO:0000313" key="4">
    <source>
        <dbReference type="Proteomes" id="UP000799750"/>
    </source>
</evidence>
<comment type="similarity">
    <text evidence="1">Belongs to the UPF0696 family.</text>
</comment>
<accession>A0A6A6QT31</accession>
<sequence>MSGEDEMVSGSGWVSDDSSFYGDEEDQHRLENLSGGLECAHYWEKSSRFLNTIVLKARKQLLDNTIAMQKSAEAMPAPKQLADSNTDADTVAMDTPKILPEAAIVFHNRMQGMSEAWQLGESIDDFVARLPPATTRIDAVGPWIWVMNPYARSRHRSEHIHDFKDASEELLRRYLDRREQIETETPSKAKGAITRRLNAECDLPNQIKDLAMKHGVLSGKWMFFPTAKDLPRMWKALAEGTIQNRLGTGAKVATDNGSAKSGSRLICIYTHDFTDTEDVRRVLDELVRMGLVDADMPQGIFYKCDAYTHLDIKNKNDYGLRASLYSSKTLLAGERVSGQRVSGASRIMSTPFSRMKQSNLNDFQRD</sequence>
<keyword evidence="4" id="KW-1185">Reference proteome</keyword>
<feature type="compositionally biased region" description="Low complexity" evidence="2">
    <location>
        <begin position="8"/>
        <end position="19"/>
    </location>
</feature>
<evidence type="ECO:0000256" key="1">
    <source>
        <dbReference type="ARBA" id="ARBA00010568"/>
    </source>
</evidence>
<feature type="region of interest" description="Disordered" evidence="2">
    <location>
        <begin position="1"/>
        <end position="20"/>
    </location>
</feature>
<dbReference type="Proteomes" id="UP000799750">
    <property type="component" value="Unassembled WGS sequence"/>
</dbReference>
<dbReference type="InterPro" id="IPR015034">
    <property type="entry name" value="Bles03"/>
</dbReference>
<dbReference type="OrthoDB" id="10067381at2759"/>
<dbReference type="InterPro" id="IPR023398">
    <property type="entry name" value="TIF_eIF4e-like"/>
</dbReference>
<evidence type="ECO:0000313" key="3">
    <source>
        <dbReference type="EMBL" id="KAF2495339.1"/>
    </source>
</evidence>
<dbReference type="Gene3D" id="3.30.760.10">
    <property type="entry name" value="RNA Cap, Translation Initiation Factor Eif4e"/>
    <property type="match status" value="1"/>
</dbReference>
<gene>
    <name evidence="3" type="ORF">BU16DRAFT_539311</name>
</gene>
<dbReference type="EMBL" id="MU004189">
    <property type="protein sequence ID" value="KAF2495339.1"/>
    <property type="molecule type" value="Genomic_DNA"/>
</dbReference>
<reference evidence="3" key="1">
    <citation type="journal article" date="2020" name="Stud. Mycol.">
        <title>101 Dothideomycetes genomes: a test case for predicting lifestyles and emergence of pathogens.</title>
        <authorList>
            <person name="Haridas S."/>
            <person name="Albert R."/>
            <person name="Binder M."/>
            <person name="Bloem J."/>
            <person name="Labutti K."/>
            <person name="Salamov A."/>
            <person name="Andreopoulos B."/>
            <person name="Baker S."/>
            <person name="Barry K."/>
            <person name="Bills G."/>
            <person name="Bluhm B."/>
            <person name="Cannon C."/>
            <person name="Castanera R."/>
            <person name="Culley D."/>
            <person name="Daum C."/>
            <person name="Ezra D."/>
            <person name="Gonzalez J."/>
            <person name="Henrissat B."/>
            <person name="Kuo A."/>
            <person name="Liang C."/>
            <person name="Lipzen A."/>
            <person name="Lutzoni F."/>
            <person name="Magnuson J."/>
            <person name="Mondo S."/>
            <person name="Nolan M."/>
            <person name="Ohm R."/>
            <person name="Pangilinan J."/>
            <person name="Park H.-J."/>
            <person name="Ramirez L."/>
            <person name="Alfaro M."/>
            <person name="Sun H."/>
            <person name="Tritt A."/>
            <person name="Yoshinaga Y."/>
            <person name="Zwiers L.-H."/>
            <person name="Turgeon B."/>
            <person name="Goodwin S."/>
            <person name="Spatafora J."/>
            <person name="Crous P."/>
            <person name="Grigoriev I."/>
        </authorList>
    </citation>
    <scope>NUCLEOTIDE SEQUENCE</scope>
    <source>
        <strain evidence="3">CBS 269.34</strain>
    </source>
</reference>
<protein>
    <submittedName>
        <fullName evidence="3">DUF1917-domain-containing protein</fullName>
    </submittedName>
</protein>
<dbReference type="PANTHER" id="PTHR31977:SF1">
    <property type="entry name" value="UPF0696 PROTEIN C11ORF68"/>
    <property type="match status" value="1"/>
</dbReference>
<dbReference type="AlphaFoldDB" id="A0A6A6QT31"/>
<evidence type="ECO:0000256" key="2">
    <source>
        <dbReference type="SAM" id="MobiDB-lite"/>
    </source>
</evidence>
<dbReference type="PANTHER" id="PTHR31977">
    <property type="entry name" value="UPF0696 PROTEIN C11ORF68"/>
    <property type="match status" value="1"/>
</dbReference>
<name>A0A6A6QT31_9PEZI</name>
<dbReference type="SUPFAM" id="SSF55418">
    <property type="entry name" value="eIF4e-like"/>
    <property type="match status" value="1"/>
</dbReference>
<proteinExistence type="inferred from homology"/>
<organism evidence="3 4">
    <name type="scientific">Lophium mytilinum</name>
    <dbReference type="NCBI Taxonomy" id="390894"/>
    <lineage>
        <taxon>Eukaryota</taxon>
        <taxon>Fungi</taxon>
        <taxon>Dikarya</taxon>
        <taxon>Ascomycota</taxon>
        <taxon>Pezizomycotina</taxon>
        <taxon>Dothideomycetes</taxon>
        <taxon>Pleosporomycetidae</taxon>
        <taxon>Mytilinidiales</taxon>
        <taxon>Mytilinidiaceae</taxon>
        <taxon>Lophium</taxon>
    </lineage>
</organism>
<dbReference type="Pfam" id="PF08939">
    <property type="entry name" value="Bles03"/>
    <property type="match status" value="1"/>
</dbReference>